<reference evidence="1 2" key="1">
    <citation type="submission" date="2010-03" db="EMBL/GenBank/DDBJ databases">
        <title>The genome sequence of Coprococcus catus GD/7.</title>
        <authorList>
            <consortium name="metaHIT consortium -- http://www.metahit.eu/"/>
            <person name="Pajon A."/>
            <person name="Turner K."/>
            <person name="Parkhill J."/>
            <person name="Duncan S."/>
            <person name="Flint H."/>
        </authorList>
    </citation>
    <scope>NUCLEOTIDE SEQUENCE [LARGE SCALE GENOMIC DNA]</scope>
    <source>
        <strain evidence="1 2">GD/7</strain>
    </source>
</reference>
<dbReference type="RefSeq" id="WP_015513066.1">
    <property type="nucleotide sequence ID" value="NC_021009.1"/>
</dbReference>
<name>D4J549_9FIRM</name>
<proteinExistence type="predicted"/>
<sequence length="96" mass="10852">MQLEFRAGAVVMMAWQHYLYDGSGQLMAIRYKGADHYYIRNGLMTITGLIDANGTAVVNYRYDSWGILTGITGSMAGTLGKDNPYRFKGVRGWERY</sequence>
<evidence type="ECO:0000313" key="1">
    <source>
        <dbReference type="EMBL" id="CBK79470.1"/>
    </source>
</evidence>
<dbReference type="Gene3D" id="2.180.10.10">
    <property type="entry name" value="RHS repeat-associated core"/>
    <property type="match status" value="1"/>
</dbReference>
<gene>
    <name evidence="1" type="ORF">CC1_05680</name>
</gene>
<dbReference type="HOGENOM" id="CLU_2354935_0_0_9"/>
<dbReference type="AlphaFoldDB" id="D4J549"/>
<dbReference type="PATRIC" id="fig|717962.3.peg.376"/>
<dbReference type="KEGG" id="cct:CC1_05680"/>
<evidence type="ECO:0000313" key="2">
    <source>
        <dbReference type="Proteomes" id="UP000008798"/>
    </source>
</evidence>
<dbReference type="EMBL" id="FP929038">
    <property type="protein sequence ID" value="CBK79470.1"/>
    <property type="molecule type" value="Genomic_DNA"/>
</dbReference>
<evidence type="ECO:0008006" key="3">
    <source>
        <dbReference type="Google" id="ProtNLM"/>
    </source>
</evidence>
<accession>D4J549</accession>
<reference evidence="1 2" key="2">
    <citation type="submission" date="2010-03" db="EMBL/GenBank/DDBJ databases">
        <authorList>
            <person name="Pajon A."/>
        </authorList>
    </citation>
    <scope>NUCLEOTIDE SEQUENCE [LARGE SCALE GENOMIC DNA]</scope>
    <source>
        <strain evidence="1 2">GD/7</strain>
    </source>
</reference>
<organism evidence="1 2">
    <name type="scientific">Coprococcus catus GD/7</name>
    <dbReference type="NCBI Taxonomy" id="717962"/>
    <lineage>
        <taxon>Bacteria</taxon>
        <taxon>Bacillati</taxon>
        <taxon>Bacillota</taxon>
        <taxon>Clostridia</taxon>
        <taxon>Lachnospirales</taxon>
        <taxon>Lachnospiraceae</taxon>
        <taxon>Coprococcus</taxon>
    </lineage>
</organism>
<dbReference type="Proteomes" id="UP000008798">
    <property type="component" value="Chromosome"/>
</dbReference>
<protein>
    <recommendedName>
        <fullName evidence="3">RHS Repeat</fullName>
    </recommendedName>
</protein>